<gene>
    <name evidence="3" type="ORF">SOCEGT47_034270</name>
</gene>
<organism evidence="3 4">
    <name type="scientific">Sorangium cellulosum</name>
    <name type="common">Polyangium cellulosum</name>
    <dbReference type="NCBI Taxonomy" id="56"/>
    <lineage>
        <taxon>Bacteria</taxon>
        <taxon>Pseudomonadati</taxon>
        <taxon>Myxococcota</taxon>
        <taxon>Polyangia</taxon>
        <taxon>Polyangiales</taxon>
        <taxon>Polyangiaceae</taxon>
        <taxon>Sorangium</taxon>
    </lineage>
</organism>
<feature type="transmembrane region" description="Helical" evidence="2">
    <location>
        <begin position="49"/>
        <end position="70"/>
    </location>
</feature>
<evidence type="ECO:0000256" key="2">
    <source>
        <dbReference type="SAM" id="Phobius"/>
    </source>
</evidence>
<sequence>MPAQASGPGPGRGSTPDRSGSLSGTGNAIAVDGNASAPRGSTLAGAPSAARWLIAGAAAVVAIVLGAALLRDDASLATLEAAARAERAATAGSGPRRPVAPPPRDAAPADELAAATAGGVLALEALGARYPKDPSIFRVLMLRHALPPPYHAAALAAAKRLLELDPGAAADGDVQRVVLSAAAGPPEAAAAALDLMASGMGSHGPDLLYDLATGSSAVKTGNAAMKERAAKRLGEAAVLERATPALRIAQELRLARSCKARQPLLERAAADGDRRALDVLSSLVSSKSKGCGFLGLSRCAAPCASIAKEIKAAMSAIEARTGPSPGAAEAPASR</sequence>
<evidence type="ECO:0000313" key="3">
    <source>
        <dbReference type="EMBL" id="AUX22911.1"/>
    </source>
</evidence>
<feature type="compositionally biased region" description="Polar residues" evidence="1">
    <location>
        <begin position="16"/>
        <end position="26"/>
    </location>
</feature>
<dbReference type="AlphaFoldDB" id="A0A4P2Q1G6"/>
<dbReference type="EMBL" id="CP012670">
    <property type="protein sequence ID" value="AUX22911.1"/>
    <property type="molecule type" value="Genomic_DNA"/>
</dbReference>
<keyword evidence="2" id="KW-0812">Transmembrane</keyword>
<feature type="compositionally biased region" description="Low complexity" evidence="1">
    <location>
        <begin position="87"/>
        <end position="97"/>
    </location>
</feature>
<keyword evidence="2" id="KW-0472">Membrane</keyword>
<name>A0A4P2Q1G6_SORCE</name>
<dbReference type="Proteomes" id="UP000295781">
    <property type="component" value="Chromosome"/>
</dbReference>
<accession>A0A4P2Q1G6</accession>
<keyword evidence="2" id="KW-1133">Transmembrane helix</keyword>
<protein>
    <submittedName>
        <fullName evidence="3">Uncharacterized protein</fullName>
    </submittedName>
</protein>
<feature type="region of interest" description="Disordered" evidence="1">
    <location>
        <begin position="1"/>
        <end position="33"/>
    </location>
</feature>
<proteinExistence type="predicted"/>
<dbReference type="OrthoDB" id="5524171at2"/>
<reference evidence="3 4" key="1">
    <citation type="submission" date="2015-09" db="EMBL/GenBank/DDBJ databases">
        <title>Sorangium comparison.</title>
        <authorList>
            <person name="Zaburannyi N."/>
            <person name="Bunk B."/>
            <person name="Overmann J."/>
            <person name="Mueller R."/>
        </authorList>
    </citation>
    <scope>NUCLEOTIDE SEQUENCE [LARGE SCALE GENOMIC DNA]</scope>
    <source>
        <strain evidence="3 4">So ceGT47</strain>
    </source>
</reference>
<feature type="region of interest" description="Disordered" evidence="1">
    <location>
        <begin position="87"/>
        <end position="110"/>
    </location>
</feature>
<evidence type="ECO:0000256" key="1">
    <source>
        <dbReference type="SAM" id="MobiDB-lite"/>
    </source>
</evidence>
<dbReference type="RefSeq" id="WP_129347997.1">
    <property type="nucleotide sequence ID" value="NZ_CP012670.1"/>
</dbReference>
<evidence type="ECO:0000313" key="4">
    <source>
        <dbReference type="Proteomes" id="UP000295781"/>
    </source>
</evidence>